<feature type="compositionally biased region" description="Low complexity" evidence="17">
    <location>
        <begin position="214"/>
        <end position="228"/>
    </location>
</feature>
<protein>
    <recommendedName>
        <fullName evidence="16">Chloride intracellular channel protein</fullName>
    </recommendedName>
</protein>
<evidence type="ECO:0000256" key="13">
    <source>
        <dbReference type="ARBA" id="ARBA00023214"/>
    </source>
</evidence>
<dbReference type="Pfam" id="PF22441">
    <property type="entry name" value="CLIC-like_N"/>
    <property type="match status" value="1"/>
</dbReference>
<dbReference type="InterPro" id="IPR040079">
    <property type="entry name" value="Glutathione_S-Trfase"/>
</dbReference>
<dbReference type="GO" id="GO:0031751">
    <property type="term" value="F:D4 dopamine receptor binding"/>
    <property type="evidence" value="ECO:0007669"/>
    <property type="project" value="TreeGrafter"/>
</dbReference>
<evidence type="ECO:0000256" key="7">
    <source>
        <dbReference type="ARBA" id="ARBA00022882"/>
    </source>
</evidence>
<dbReference type="InterPro" id="IPR053823">
    <property type="entry name" value="CLIC_N"/>
</dbReference>
<dbReference type="GO" id="GO:0031749">
    <property type="term" value="F:D2 dopamine receptor binding"/>
    <property type="evidence" value="ECO:0007669"/>
    <property type="project" value="TreeGrafter"/>
</dbReference>
<feature type="compositionally biased region" description="Low complexity" evidence="17">
    <location>
        <begin position="171"/>
        <end position="184"/>
    </location>
</feature>
<dbReference type="GO" id="GO:0005737">
    <property type="term" value="C:cytoplasm"/>
    <property type="evidence" value="ECO:0007669"/>
    <property type="project" value="UniProtKB-SubCell"/>
</dbReference>
<evidence type="ECO:0000256" key="11">
    <source>
        <dbReference type="ARBA" id="ARBA00023136"/>
    </source>
</evidence>
<dbReference type="GO" id="GO:0031750">
    <property type="term" value="F:D3 dopamine receptor binding"/>
    <property type="evidence" value="ECO:0007669"/>
    <property type="project" value="TreeGrafter"/>
</dbReference>
<dbReference type="InterPro" id="IPR036282">
    <property type="entry name" value="Glutathione-S-Trfase_C_sf"/>
</dbReference>
<feature type="compositionally biased region" description="Low complexity" evidence="17">
    <location>
        <begin position="403"/>
        <end position="413"/>
    </location>
</feature>
<keyword evidence="11" id="KW-0472">Membrane</keyword>
<feature type="compositionally biased region" description="Low complexity" evidence="17">
    <location>
        <begin position="343"/>
        <end position="368"/>
    </location>
</feature>
<feature type="compositionally biased region" description="Basic and acidic residues" evidence="17">
    <location>
        <begin position="241"/>
        <end position="259"/>
    </location>
</feature>
<keyword evidence="19" id="KW-1185">Reference proteome</keyword>
<dbReference type="Proteomes" id="UP000694405">
    <property type="component" value="Chromosome 2"/>
</dbReference>
<organism evidence="18 19">
    <name type="scientific">Melopsittacus undulatus</name>
    <name type="common">Budgerigar</name>
    <name type="synonym">Psittacus undulatus</name>
    <dbReference type="NCBI Taxonomy" id="13146"/>
    <lineage>
        <taxon>Eukaryota</taxon>
        <taxon>Metazoa</taxon>
        <taxon>Chordata</taxon>
        <taxon>Craniata</taxon>
        <taxon>Vertebrata</taxon>
        <taxon>Euteleostomi</taxon>
        <taxon>Archelosauria</taxon>
        <taxon>Archosauria</taxon>
        <taxon>Dinosauria</taxon>
        <taxon>Saurischia</taxon>
        <taxon>Theropoda</taxon>
        <taxon>Coelurosauria</taxon>
        <taxon>Aves</taxon>
        <taxon>Neognathae</taxon>
        <taxon>Neoaves</taxon>
        <taxon>Telluraves</taxon>
        <taxon>Australaves</taxon>
        <taxon>Psittaciformes</taxon>
        <taxon>Psittaculidae</taxon>
        <taxon>Melopsittacus</taxon>
    </lineage>
</organism>
<reference evidence="18" key="2">
    <citation type="submission" date="2025-08" db="UniProtKB">
        <authorList>
            <consortium name="Ensembl"/>
        </authorList>
    </citation>
    <scope>IDENTIFICATION</scope>
</reference>
<feature type="compositionally biased region" description="Basic and acidic residues" evidence="17">
    <location>
        <begin position="42"/>
        <end position="53"/>
    </location>
</feature>
<dbReference type="GO" id="GO:0034707">
    <property type="term" value="C:chloride channel complex"/>
    <property type="evidence" value="ECO:0007669"/>
    <property type="project" value="UniProtKB-KW"/>
</dbReference>
<dbReference type="PANTHER" id="PTHR45476:SF1">
    <property type="entry name" value="CHLORIDE INTRACELLULAR CHANNEL PROTEIN 6"/>
    <property type="match status" value="1"/>
</dbReference>
<dbReference type="CDD" id="cd10301">
    <property type="entry name" value="GST_C_CLIC6"/>
    <property type="match status" value="1"/>
</dbReference>
<dbReference type="Gene3D" id="1.20.1050.10">
    <property type="match status" value="1"/>
</dbReference>
<evidence type="ECO:0000256" key="3">
    <source>
        <dbReference type="ARBA" id="ARBA00022448"/>
    </source>
</evidence>
<dbReference type="GO" id="GO:0016491">
    <property type="term" value="F:oxidoreductase activity"/>
    <property type="evidence" value="ECO:0007669"/>
    <property type="project" value="UniProtKB-KW"/>
</dbReference>
<evidence type="ECO:0000256" key="14">
    <source>
        <dbReference type="ARBA" id="ARBA00023303"/>
    </source>
</evidence>
<dbReference type="OrthoDB" id="1935530at2759"/>
<evidence type="ECO:0000256" key="6">
    <source>
        <dbReference type="ARBA" id="ARBA00022692"/>
    </source>
</evidence>
<dbReference type="Ensembl" id="ENSMUNT00000012000.2">
    <property type="protein sequence ID" value="ENSMUNP00000010375.2"/>
    <property type="gene ID" value="ENSMUNG00000008196.2"/>
</dbReference>
<dbReference type="SUPFAM" id="SSF52833">
    <property type="entry name" value="Thioredoxin-like"/>
    <property type="match status" value="1"/>
</dbReference>
<evidence type="ECO:0000256" key="2">
    <source>
        <dbReference type="ARBA" id="ARBA00007655"/>
    </source>
</evidence>
<dbReference type="SUPFAM" id="SSF47616">
    <property type="entry name" value="GST C-terminal domain-like"/>
    <property type="match status" value="1"/>
</dbReference>
<dbReference type="InterPro" id="IPR036249">
    <property type="entry name" value="Thioredoxin-like_sf"/>
</dbReference>
<dbReference type="SFLD" id="SFLDS00019">
    <property type="entry name" value="Glutathione_Transferase_(cytos"/>
    <property type="match status" value="1"/>
</dbReference>
<evidence type="ECO:0000256" key="8">
    <source>
        <dbReference type="ARBA" id="ARBA00022989"/>
    </source>
</evidence>
<keyword evidence="12 16" id="KW-0869">Chloride channel</keyword>
<comment type="similarity">
    <text evidence="2 16">Belongs to the chloride channel CLIC family.</text>
</comment>
<feature type="region of interest" description="Disordered" evidence="17">
    <location>
        <begin position="1"/>
        <end position="476"/>
    </location>
</feature>
<dbReference type="CDD" id="cd03061">
    <property type="entry name" value="GST_N_CLIC"/>
    <property type="match status" value="1"/>
</dbReference>
<evidence type="ECO:0000256" key="10">
    <source>
        <dbReference type="ARBA" id="ARBA00023065"/>
    </source>
</evidence>
<keyword evidence="14 16" id="KW-0407">Ion channel</keyword>
<evidence type="ECO:0000313" key="18">
    <source>
        <dbReference type="Ensembl" id="ENSMUNP00000010375.2"/>
    </source>
</evidence>
<accession>A0A8V5FRV0</accession>
<reference evidence="18" key="3">
    <citation type="submission" date="2025-09" db="UniProtKB">
        <authorList>
            <consortium name="Ensembl"/>
        </authorList>
    </citation>
    <scope>IDENTIFICATION</scope>
</reference>
<dbReference type="InterPro" id="IPR002946">
    <property type="entry name" value="CLIC"/>
</dbReference>
<sequence length="711" mass="73440">MAESPGRSGSPPPEGSDVPREGGDEEAAAGEPQPGVSAEDTAESRDRSPHCEAPRLSGVAMAGQETAEAEVAPDGSTGTESGFPEGAAEMSGRPGAEQQPPAGAEKRVPNGDILGGEGLQGGEPTEAAAGVEAPEGSTPARAEPEGAAVTPVNTEPEEAAPSGTEPEKAAPEGTEAEATAAAGTEPEEADPAGTEPEKAASVETEPEDAAVAPTGTEPGEVEAAAAGPDLKEEMVTVPGGTDHKEAAGPDPEEAVREEAPSGTDFEETMAKDPVGSNPEEAAGPEAEEEVREEAPSGTDLEEPQAADTAGTNREEAVREAASAGTDPEEPAGTAPAGKDPEDAVQAAAPVAAEEVVAPAGSEVASSSGEEAEVALPAGGEANGGRRSSVGPAGEDGAEAAVTEQGAGAPAVAEEGSEGPGAGEGGAAEQRSGSPGPEGGEWDKAGRNLNGRAEDQNERGSPAALGEEEEDEEKQEHDISLFVKAGSDGESIGNCPFSQRLFMILWLKGVIFNVTTVDLKRKPADLQNLAPGTNPPFMTFDGEVKTDVNKIEEFLEEKLSPPRYPKLAPNHPESNSAGNDVFAKFSAFIKNPRKDANENLEKSLLKALRKLDNYLNSPLPDEIDAYSTEEITVSSRKFLDGDDLTLADCNLLPKLHIIKVVAKKYRNFDFPPEMTGISRYLNNAYARDEFTNTCPADQEIEYAYLDVAKRMK</sequence>
<keyword evidence="3 16" id="KW-0813">Transport</keyword>
<comment type="catalytic activity">
    <reaction evidence="15">
        <text>chloride(in) = chloride(out)</text>
        <dbReference type="Rhea" id="RHEA:29823"/>
        <dbReference type="ChEBI" id="CHEBI:17996"/>
    </reaction>
</comment>
<keyword evidence="13 16" id="KW-0868">Chloride</keyword>
<evidence type="ECO:0000256" key="5">
    <source>
        <dbReference type="ARBA" id="ARBA00022490"/>
    </source>
</evidence>
<dbReference type="GO" id="GO:0005254">
    <property type="term" value="F:chloride channel activity"/>
    <property type="evidence" value="ECO:0007669"/>
    <property type="project" value="UniProtKB-KW"/>
</dbReference>
<dbReference type="FunFam" id="3.40.30.10:FF:000021">
    <property type="entry name" value="Chloride intracellular channel 4"/>
    <property type="match status" value="1"/>
</dbReference>
<keyword evidence="7 16" id="KW-0851">Voltage-gated channel</keyword>
<keyword evidence="6" id="KW-0812">Transmembrane</keyword>
<dbReference type="SFLD" id="SFLDG00358">
    <property type="entry name" value="Main_(cytGST)"/>
    <property type="match status" value="1"/>
</dbReference>
<keyword evidence="4" id="KW-1003">Cell membrane</keyword>
<dbReference type="NCBIfam" id="TIGR00862">
    <property type="entry name" value="O-ClC"/>
    <property type="match status" value="1"/>
</dbReference>
<dbReference type="GO" id="GO:0005886">
    <property type="term" value="C:plasma membrane"/>
    <property type="evidence" value="ECO:0007669"/>
    <property type="project" value="UniProtKB-SubCell"/>
</dbReference>
<keyword evidence="5 16" id="KW-0963">Cytoplasm</keyword>
<dbReference type="Gene3D" id="3.40.30.10">
    <property type="entry name" value="Glutaredoxin"/>
    <property type="match status" value="1"/>
</dbReference>
<dbReference type="PANTHER" id="PTHR45476">
    <property type="entry name" value="CHLORIDE INTRACELLULAR CHANNEL PROTEIN 6-RELATED"/>
    <property type="match status" value="1"/>
</dbReference>
<name>A0A8C6JC99_MELUD</name>
<evidence type="ECO:0000256" key="15">
    <source>
        <dbReference type="ARBA" id="ARBA00024167"/>
    </source>
</evidence>
<evidence type="ECO:0000256" key="17">
    <source>
        <dbReference type="SAM" id="MobiDB-lite"/>
    </source>
</evidence>
<dbReference type="AlphaFoldDB" id="A0A8C6JC99"/>
<dbReference type="PRINTS" id="PR01263">
    <property type="entry name" value="INTCLCHANNEL"/>
</dbReference>
<keyword evidence="10 16" id="KW-0406">Ion transport</keyword>
<keyword evidence="8" id="KW-1133">Transmembrane helix</keyword>
<evidence type="ECO:0000256" key="1">
    <source>
        <dbReference type="ARBA" id="ARBA00004162"/>
    </source>
</evidence>
<keyword evidence="9" id="KW-0560">Oxidoreductase</keyword>
<evidence type="ECO:0000256" key="9">
    <source>
        <dbReference type="ARBA" id="ARBA00023002"/>
    </source>
</evidence>
<dbReference type="FunFam" id="1.20.1050.10:FF:000001">
    <property type="entry name" value="Chloride intracellular channel 2"/>
    <property type="match status" value="1"/>
</dbReference>
<dbReference type="InterPro" id="IPR010987">
    <property type="entry name" value="Glutathione-S-Trfase_C-like"/>
</dbReference>
<evidence type="ECO:0000256" key="16">
    <source>
        <dbReference type="RuleBase" id="RU362009"/>
    </source>
</evidence>
<dbReference type="PROSITE" id="PS50405">
    <property type="entry name" value="GST_CTER"/>
    <property type="match status" value="1"/>
</dbReference>
<evidence type="ECO:0000313" key="19">
    <source>
        <dbReference type="Proteomes" id="UP000694405"/>
    </source>
</evidence>
<comment type="subcellular location">
    <subcellularLocation>
        <location evidence="1">Cell membrane</location>
        <topology evidence="1">Single-pass membrane protein</topology>
    </subcellularLocation>
    <subcellularLocation>
        <location evidence="16">Membrane</location>
        <topology evidence="16">Single-pass membrane protein</topology>
    </subcellularLocation>
    <subcellularLocation>
        <location evidence="16">Cytoplasm</location>
    </subcellularLocation>
</comment>
<evidence type="ECO:0000256" key="12">
    <source>
        <dbReference type="ARBA" id="ARBA00023173"/>
    </source>
</evidence>
<comment type="domain">
    <text evidence="16">Members of this family may change from a globular, soluble state to a state where the N-terminal domain is inserted into the membrane and functions as chloride channel. A conformation change of the N-terminal domain is thought to expose hydrophobic surfaces that trigger membrane insertion.</text>
</comment>
<feature type="compositionally biased region" description="Basic and acidic residues" evidence="17">
    <location>
        <begin position="440"/>
        <end position="457"/>
    </location>
</feature>
<accession>A0A8C6JC99</accession>
<evidence type="ECO:0000256" key="4">
    <source>
        <dbReference type="ARBA" id="ARBA00022475"/>
    </source>
</evidence>
<proteinExistence type="inferred from homology"/>
<gene>
    <name evidence="18" type="primary">LOC101868164</name>
</gene>
<reference evidence="18" key="1">
    <citation type="submission" date="2020-03" db="EMBL/GenBank/DDBJ databases">
        <title>Melopsittacus undulatus (budgerigar) genome, bMelUnd1, maternal haplotype with Z.</title>
        <authorList>
            <person name="Gedman G."/>
            <person name="Mountcastle J."/>
            <person name="Haase B."/>
            <person name="Formenti G."/>
            <person name="Wright T."/>
            <person name="Apodaca J."/>
            <person name="Pelan S."/>
            <person name="Chow W."/>
            <person name="Rhie A."/>
            <person name="Howe K."/>
            <person name="Fedrigo O."/>
            <person name="Jarvis E.D."/>
        </authorList>
    </citation>
    <scope>NUCLEOTIDE SEQUENCE [LARGE SCALE GENOMIC DNA]</scope>
</reference>